<feature type="compositionally biased region" description="Basic and acidic residues" evidence="5">
    <location>
        <begin position="184"/>
        <end position="212"/>
    </location>
</feature>
<accession>A0A8D8A6M2</accession>
<dbReference type="InterPro" id="IPR002068">
    <property type="entry name" value="A-crystallin/Hsp20_dom"/>
</dbReference>
<dbReference type="PANTHER" id="PTHR45640:SF34">
    <property type="entry name" value="PROTEIN LETHAL(2)ESSENTIAL FOR LIFE"/>
    <property type="match status" value="1"/>
</dbReference>
<dbReference type="PIRSF" id="PIRSF036514">
    <property type="entry name" value="Sm_HSP_B1"/>
    <property type="match status" value="1"/>
</dbReference>
<name>A0A8D8A6M2_CULPI</name>
<evidence type="ECO:0000256" key="3">
    <source>
        <dbReference type="PROSITE-ProRule" id="PRU00285"/>
    </source>
</evidence>
<feature type="binding site" evidence="2">
    <location>
        <position position="124"/>
    </location>
    <ligand>
        <name>Zn(2+)</name>
        <dbReference type="ChEBI" id="CHEBI:29105"/>
        <label>1</label>
    </ligand>
</feature>
<dbReference type="Pfam" id="PF00011">
    <property type="entry name" value="HSP20"/>
    <property type="match status" value="1"/>
</dbReference>
<dbReference type="GO" id="GO:0009408">
    <property type="term" value="P:response to heat"/>
    <property type="evidence" value="ECO:0007669"/>
    <property type="project" value="UniProtKB-ARBA"/>
</dbReference>
<keyword evidence="2" id="KW-0862">Zinc</keyword>
<evidence type="ECO:0000313" key="7">
    <source>
        <dbReference type="EMBL" id="CAG6449061.1"/>
    </source>
</evidence>
<evidence type="ECO:0000256" key="2">
    <source>
        <dbReference type="PIRSR" id="PIRSR036514-1"/>
    </source>
</evidence>
<dbReference type="GO" id="GO:0051082">
    <property type="term" value="F:unfolded protein binding"/>
    <property type="evidence" value="ECO:0007669"/>
    <property type="project" value="TreeGrafter"/>
</dbReference>
<dbReference type="Gene3D" id="2.60.40.790">
    <property type="match status" value="1"/>
</dbReference>
<dbReference type="GO" id="GO:0005634">
    <property type="term" value="C:nucleus"/>
    <property type="evidence" value="ECO:0007669"/>
    <property type="project" value="TreeGrafter"/>
</dbReference>
<dbReference type="GO" id="GO:0005737">
    <property type="term" value="C:cytoplasm"/>
    <property type="evidence" value="ECO:0007669"/>
    <property type="project" value="TreeGrafter"/>
</dbReference>
<feature type="region of interest" description="Disordered" evidence="5">
    <location>
        <begin position="166"/>
        <end position="212"/>
    </location>
</feature>
<dbReference type="GO" id="GO:0046872">
    <property type="term" value="F:metal ion binding"/>
    <property type="evidence" value="ECO:0007669"/>
    <property type="project" value="UniProtKB-KW"/>
</dbReference>
<evidence type="ECO:0000259" key="6">
    <source>
        <dbReference type="PROSITE" id="PS01031"/>
    </source>
</evidence>
<organism evidence="7">
    <name type="scientific">Culex pipiens</name>
    <name type="common">House mosquito</name>
    <dbReference type="NCBI Taxonomy" id="7175"/>
    <lineage>
        <taxon>Eukaryota</taxon>
        <taxon>Metazoa</taxon>
        <taxon>Ecdysozoa</taxon>
        <taxon>Arthropoda</taxon>
        <taxon>Hexapoda</taxon>
        <taxon>Insecta</taxon>
        <taxon>Pterygota</taxon>
        <taxon>Neoptera</taxon>
        <taxon>Endopterygota</taxon>
        <taxon>Diptera</taxon>
        <taxon>Nematocera</taxon>
        <taxon>Culicoidea</taxon>
        <taxon>Culicidae</taxon>
        <taxon>Culicinae</taxon>
        <taxon>Culicini</taxon>
        <taxon>Culex</taxon>
        <taxon>Culex</taxon>
    </lineage>
</organism>
<dbReference type="InterPro" id="IPR055269">
    <property type="entry name" value="Alpha-crystallin/HSP_16"/>
</dbReference>
<keyword evidence="2" id="KW-0479">Metal-binding</keyword>
<dbReference type="InterPro" id="IPR008978">
    <property type="entry name" value="HSP20-like_chaperone"/>
</dbReference>
<sequence>MSLVPVLFRDWWDDVWDVPLRSSHLHDQHFASGLMADDLLGSVTSCPRSAGYHHHHGHGHGHRRRSEYYHRPWRTAASMEDGGSEVNVDGERFQINLDVQQFNPDEISVRTVDDTVVIEGKHEEKEDEHGFVSRHFVRRYLLPGGYEPAGVSSSLSSEGILTVNAPKKEPNPIPANERMIPIKQTDEIVKGEKKSNGGDKKSTSEKKVELMF</sequence>
<dbReference type="PANTHER" id="PTHR45640">
    <property type="entry name" value="HEAT SHOCK PROTEIN HSP-12.2-RELATED"/>
    <property type="match status" value="1"/>
</dbReference>
<dbReference type="GO" id="GO:0042026">
    <property type="term" value="P:protein refolding"/>
    <property type="evidence" value="ECO:0007669"/>
    <property type="project" value="TreeGrafter"/>
</dbReference>
<comment type="similarity">
    <text evidence="1 3 4">Belongs to the small heat shock protein (HSP20) family.</text>
</comment>
<dbReference type="CDD" id="cd06526">
    <property type="entry name" value="metazoan_ACD"/>
    <property type="match status" value="1"/>
</dbReference>
<dbReference type="InterPro" id="IPR001436">
    <property type="entry name" value="Alpha-crystallin/sHSP_animal"/>
</dbReference>
<evidence type="ECO:0000256" key="5">
    <source>
        <dbReference type="SAM" id="MobiDB-lite"/>
    </source>
</evidence>
<feature type="domain" description="SHSP" evidence="6">
    <location>
        <begin position="75"/>
        <end position="185"/>
    </location>
</feature>
<feature type="binding site" evidence="2">
    <location>
        <position position="122"/>
    </location>
    <ligand>
        <name>Zn(2+)</name>
        <dbReference type="ChEBI" id="CHEBI:29105"/>
        <label>1</label>
    </ligand>
</feature>
<dbReference type="AlphaFoldDB" id="A0A8D8A6M2"/>
<dbReference type="PROSITE" id="PS01031">
    <property type="entry name" value="SHSP"/>
    <property type="match status" value="1"/>
</dbReference>
<dbReference type="SUPFAM" id="SSF49764">
    <property type="entry name" value="HSP20-like chaperones"/>
    <property type="match status" value="1"/>
</dbReference>
<evidence type="ECO:0000256" key="1">
    <source>
        <dbReference type="PIRNR" id="PIRNR036514"/>
    </source>
</evidence>
<protein>
    <submittedName>
        <fullName evidence="7">Protein lethal(2)essential for life</fullName>
    </submittedName>
</protein>
<feature type="binding site" evidence="2">
    <location>
        <position position="129"/>
    </location>
    <ligand>
        <name>Zn(2+)</name>
        <dbReference type="ChEBI" id="CHEBI:29105"/>
        <label>1</label>
    </ligand>
</feature>
<proteinExistence type="inferred from homology"/>
<dbReference type="PRINTS" id="PR00299">
    <property type="entry name" value="ACRYSTALLIN"/>
</dbReference>
<reference evidence="7" key="1">
    <citation type="submission" date="2021-05" db="EMBL/GenBank/DDBJ databases">
        <authorList>
            <person name="Alioto T."/>
            <person name="Alioto T."/>
            <person name="Gomez Garrido J."/>
        </authorList>
    </citation>
    <scope>NUCLEOTIDE SEQUENCE</scope>
</reference>
<evidence type="ECO:0000256" key="4">
    <source>
        <dbReference type="RuleBase" id="RU003616"/>
    </source>
</evidence>
<dbReference type="EMBL" id="HBUE01012294">
    <property type="protein sequence ID" value="CAG6449061.1"/>
    <property type="molecule type" value="Transcribed_RNA"/>
</dbReference>